<name>A0A1T5FJI8_9HYPH</name>
<evidence type="ECO:0000313" key="2">
    <source>
        <dbReference type="EMBL" id="SKB96268.1"/>
    </source>
</evidence>
<dbReference type="Gene3D" id="1.10.10.10">
    <property type="entry name" value="Winged helix-like DNA-binding domain superfamily/Winged helix DNA-binding domain"/>
    <property type="match status" value="1"/>
</dbReference>
<feature type="compositionally biased region" description="Polar residues" evidence="1">
    <location>
        <begin position="98"/>
        <end position="108"/>
    </location>
</feature>
<gene>
    <name evidence="2" type="ORF">SAMN05660750_03258</name>
</gene>
<dbReference type="InterPro" id="IPR036388">
    <property type="entry name" value="WH-like_DNA-bd_sf"/>
</dbReference>
<feature type="region of interest" description="Disordered" evidence="1">
    <location>
        <begin position="98"/>
        <end position="117"/>
    </location>
</feature>
<reference evidence="2 3" key="1">
    <citation type="submission" date="2017-02" db="EMBL/GenBank/DDBJ databases">
        <authorList>
            <person name="Peterson S.W."/>
        </authorList>
    </citation>
    <scope>NUCLEOTIDE SEQUENCE [LARGE SCALE GENOMIC DNA]</scope>
    <source>
        <strain evidence="2 3">DSM 9653</strain>
    </source>
</reference>
<feature type="region of interest" description="Disordered" evidence="1">
    <location>
        <begin position="145"/>
        <end position="164"/>
    </location>
</feature>
<protein>
    <submittedName>
        <fullName evidence="2">Uncharacterized protein</fullName>
    </submittedName>
</protein>
<evidence type="ECO:0000313" key="3">
    <source>
        <dbReference type="Proteomes" id="UP000190130"/>
    </source>
</evidence>
<accession>A0A1T5FJI8</accession>
<dbReference type="RefSeq" id="WP_079591718.1">
    <property type="nucleotide sequence ID" value="NZ_FUYX01000009.1"/>
</dbReference>
<sequence>MIIRRRVTRNFTIISNELFDDERLSLEAMGLLAWLRSRPDNWALSVEHLRRRFQIGRNKIHNLVRELVGTGWVTRERQRNPVTKAFIGIEYVVLDEASSTTTQGQTPGHENGDVACDELKEPRPDLPDAALPEVANQDDIIRTESEQELHTPFPSDPPSARSLAEGDRWRALANEWNWEPGESRTQAETAFKRLSPVDQRHALAVAGEYIASRARAGRKRNYLKSFLRERLFVDFTISHDGAAGLRTGGNNVFVAVGTDEFDAWDRAYRTAGKPGMPQHSRHAGRDGWWRPSRFPAADWRPE</sequence>
<proteinExistence type="predicted"/>
<evidence type="ECO:0000256" key="1">
    <source>
        <dbReference type="SAM" id="MobiDB-lite"/>
    </source>
</evidence>
<dbReference type="SUPFAM" id="SSF46785">
    <property type="entry name" value="Winged helix' DNA-binding domain"/>
    <property type="match status" value="1"/>
</dbReference>
<dbReference type="AlphaFoldDB" id="A0A1T5FJI8"/>
<dbReference type="Proteomes" id="UP000190130">
    <property type="component" value="Unassembled WGS sequence"/>
</dbReference>
<dbReference type="EMBL" id="FUYX01000009">
    <property type="protein sequence ID" value="SKB96268.1"/>
    <property type="molecule type" value="Genomic_DNA"/>
</dbReference>
<organism evidence="2 3">
    <name type="scientific">Bosea thiooxidans</name>
    <dbReference type="NCBI Taxonomy" id="53254"/>
    <lineage>
        <taxon>Bacteria</taxon>
        <taxon>Pseudomonadati</taxon>
        <taxon>Pseudomonadota</taxon>
        <taxon>Alphaproteobacteria</taxon>
        <taxon>Hyphomicrobiales</taxon>
        <taxon>Boseaceae</taxon>
        <taxon>Bosea</taxon>
    </lineage>
</organism>
<dbReference type="OrthoDB" id="7869293at2"/>
<dbReference type="InterPro" id="IPR036390">
    <property type="entry name" value="WH_DNA-bd_sf"/>
</dbReference>